<accession>G7KGS0</accession>
<name>G7KGS0_MEDTR</name>
<evidence type="ECO:0000313" key="3">
    <source>
        <dbReference type="Proteomes" id="UP000002051"/>
    </source>
</evidence>
<dbReference type="AlphaFoldDB" id="G7KGS0"/>
<reference evidence="2" key="3">
    <citation type="submission" date="2015-04" db="UniProtKB">
        <authorList>
            <consortium name="EnsemblPlants"/>
        </authorList>
    </citation>
    <scope>IDENTIFICATION</scope>
    <source>
        <strain evidence="2">cv. Jemalong A17</strain>
    </source>
</reference>
<evidence type="ECO:0000313" key="2">
    <source>
        <dbReference type="EnsemblPlants" id="AES99397"/>
    </source>
</evidence>
<dbReference type="EMBL" id="CM001221">
    <property type="protein sequence ID" value="AES99397.1"/>
    <property type="molecule type" value="Genomic_DNA"/>
</dbReference>
<reference evidence="1 3" key="1">
    <citation type="journal article" date="2011" name="Nature">
        <title>The Medicago genome provides insight into the evolution of rhizobial symbioses.</title>
        <authorList>
            <person name="Young N.D."/>
            <person name="Debelle F."/>
            <person name="Oldroyd G.E."/>
            <person name="Geurts R."/>
            <person name="Cannon S.B."/>
            <person name="Udvardi M.K."/>
            <person name="Benedito V.A."/>
            <person name="Mayer K.F."/>
            <person name="Gouzy J."/>
            <person name="Schoof H."/>
            <person name="Van de Peer Y."/>
            <person name="Proost S."/>
            <person name="Cook D.R."/>
            <person name="Meyers B.C."/>
            <person name="Spannagl M."/>
            <person name="Cheung F."/>
            <person name="De Mita S."/>
            <person name="Krishnakumar V."/>
            <person name="Gundlach H."/>
            <person name="Zhou S."/>
            <person name="Mudge J."/>
            <person name="Bharti A.K."/>
            <person name="Murray J.D."/>
            <person name="Naoumkina M.A."/>
            <person name="Rosen B."/>
            <person name="Silverstein K.A."/>
            <person name="Tang H."/>
            <person name="Rombauts S."/>
            <person name="Zhao P.X."/>
            <person name="Zhou P."/>
            <person name="Barbe V."/>
            <person name="Bardou P."/>
            <person name="Bechner M."/>
            <person name="Bellec A."/>
            <person name="Berger A."/>
            <person name="Berges H."/>
            <person name="Bidwell S."/>
            <person name="Bisseling T."/>
            <person name="Choisne N."/>
            <person name="Couloux A."/>
            <person name="Denny R."/>
            <person name="Deshpande S."/>
            <person name="Dai X."/>
            <person name="Doyle J.J."/>
            <person name="Dudez A.M."/>
            <person name="Farmer A.D."/>
            <person name="Fouteau S."/>
            <person name="Franken C."/>
            <person name="Gibelin C."/>
            <person name="Gish J."/>
            <person name="Goldstein S."/>
            <person name="Gonzalez A.J."/>
            <person name="Green P.J."/>
            <person name="Hallab A."/>
            <person name="Hartog M."/>
            <person name="Hua A."/>
            <person name="Humphray S.J."/>
            <person name="Jeong D.H."/>
            <person name="Jing Y."/>
            <person name="Jocker A."/>
            <person name="Kenton S.M."/>
            <person name="Kim D.J."/>
            <person name="Klee K."/>
            <person name="Lai H."/>
            <person name="Lang C."/>
            <person name="Lin S."/>
            <person name="Macmil S.L."/>
            <person name="Magdelenat G."/>
            <person name="Matthews L."/>
            <person name="McCorrison J."/>
            <person name="Monaghan E.L."/>
            <person name="Mun J.H."/>
            <person name="Najar F.Z."/>
            <person name="Nicholson C."/>
            <person name="Noirot C."/>
            <person name="O'Bleness M."/>
            <person name="Paule C.R."/>
            <person name="Poulain J."/>
            <person name="Prion F."/>
            <person name="Qin B."/>
            <person name="Qu C."/>
            <person name="Retzel E.F."/>
            <person name="Riddle C."/>
            <person name="Sallet E."/>
            <person name="Samain S."/>
            <person name="Samson N."/>
            <person name="Sanders I."/>
            <person name="Saurat O."/>
            <person name="Scarpelli C."/>
            <person name="Schiex T."/>
            <person name="Segurens B."/>
            <person name="Severin A.J."/>
            <person name="Sherrier D.J."/>
            <person name="Shi R."/>
            <person name="Sims S."/>
            <person name="Singer S.R."/>
            <person name="Sinharoy S."/>
            <person name="Sterck L."/>
            <person name="Viollet A."/>
            <person name="Wang B.B."/>
            <person name="Wang K."/>
            <person name="Wang M."/>
            <person name="Wang X."/>
            <person name="Warfsmann J."/>
            <person name="Weissenbach J."/>
            <person name="White D.D."/>
            <person name="White J.D."/>
            <person name="Wiley G.B."/>
            <person name="Wincker P."/>
            <person name="Xing Y."/>
            <person name="Yang L."/>
            <person name="Yao Z."/>
            <person name="Ying F."/>
            <person name="Zhai J."/>
            <person name="Zhou L."/>
            <person name="Zuber A."/>
            <person name="Denarie J."/>
            <person name="Dixon R.A."/>
            <person name="May G.D."/>
            <person name="Schwartz D.C."/>
            <person name="Rogers J."/>
            <person name="Quetier F."/>
            <person name="Town C.D."/>
            <person name="Roe B.A."/>
        </authorList>
    </citation>
    <scope>NUCLEOTIDE SEQUENCE [LARGE SCALE GENOMIC DNA]</scope>
    <source>
        <strain evidence="1">A17</strain>
        <strain evidence="2 3">cv. Jemalong A17</strain>
    </source>
</reference>
<sequence>MGDLLGSFPVSVRVRTKHVEKTRVGLWGQSAILKAVWDVTNGIRSDLSQYGVVRGRTKRNGRRCTRQDNERLLTASRGTESHQNERVPKAVQVWDYMVEGINFGIGDLPGSFPISVRVRKKHAENTRVGLWRQSAILKAVWNVTRMVWMMMMIEGGVNPSHSPWHMILTQSAKVWSNLQKSVLTRMRQKSLQSCKYTLLGVEPGPMPGAKALAESFAMSRFAGDSAPGKRPFVKAFGILPGACNISCSEITFVMEAKS</sequence>
<reference evidence="1 3" key="2">
    <citation type="journal article" date="2014" name="BMC Genomics">
        <title>An improved genome release (version Mt4.0) for the model legume Medicago truncatula.</title>
        <authorList>
            <person name="Tang H."/>
            <person name="Krishnakumar V."/>
            <person name="Bidwell S."/>
            <person name="Rosen B."/>
            <person name="Chan A."/>
            <person name="Zhou S."/>
            <person name="Gentzbittel L."/>
            <person name="Childs K.L."/>
            <person name="Yandell M."/>
            <person name="Gundlach H."/>
            <person name="Mayer K.F."/>
            <person name="Schwartz D.C."/>
            <person name="Town C.D."/>
        </authorList>
    </citation>
    <scope>GENOME REANNOTATION</scope>
    <source>
        <strain evidence="2 3">cv. Jemalong A17</strain>
    </source>
</reference>
<dbReference type="EnsemblPlants" id="AES99397">
    <property type="protein sequence ID" value="AES99397"/>
    <property type="gene ID" value="MTR_5g080320"/>
</dbReference>
<protein>
    <submittedName>
        <fullName evidence="1 2">Uncharacterized protein</fullName>
    </submittedName>
</protein>
<dbReference type="Proteomes" id="UP000002051">
    <property type="component" value="Chromosome 5"/>
</dbReference>
<keyword evidence="3" id="KW-1185">Reference proteome</keyword>
<dbReference type="PaxDb" id="3880-AES99397"/>
<dbReference type="HOGENOM" id="CLU_1079141_0_0_1"/>
<organism evidence="1 3">
    <name type="scientific">Medicago truncatula</name>
    <name type="common">Barrel medic</name>
    <name type="synonym">Medicago tribuloides</name>
    <dbReference type="NCBI Taxonomy" id="3880"/>
    <lineage>
        <taxon>Eukaryota</taxon>
        <taxon>Viridiplantae</taxon>
        <taxon>Streptophyta</taxon>
        <taxon>Embryophyta</taxon>
        <taxon>Tracheophyta</taxon>
        <taxon>Spermatophyta</taxon>
        <taxon>Magnoliopsida</taxon>
        <taxon>eudicotyledons</taxon>
        <taxon>Gunneridae</taxon>
        <taxon>Pentapetalae</taxon>
        <taxon>rosids</taxon>
        <taxon>fabids</taxon>
        <taxon>Fabales</taxon>
        <taxon>Fabaceae</taxon>
        <taxon>Papilionoideae</taxon>
        <taxon>50 kb inversion clade</taxon>
        <taxon>NPAAA clade</taxon>
        <taxon>Hologalegina</taxon>
        <taxon>IRL clade</taxon>
        <taxon>Trifolieae</taxon>
        <taxon>Medicago</taxon>
    </lineage>
</organism>
<proteinExistence type="predicted"/>
<evidence type="ECO:0000313" key="1">
    <source>
        <dbReference type="EMBL" id="AES99397.1"/>
    </source>
</evidence>
<gene>
    <name evidence="1" type="ordered locus">MTR_5g080320</name>
</gene>